<dbReference type="GO" id="GO:1901135">
    <property type="term" value="P:carbohydrate derivative metabolic process"/>
    <property type="evidence" value="ECO:0007669"/>
    <property type="project" value="UniProtKB-ARBA"/>
</dbReference>
<dbReference type="InterPro" id="IPR049019">
    <property type="entry name" value="NagJ-like_helical"/>
</dbReference>
<evidence type="ECO:0000313" key="7">
    <source>
        <dbReference type="EMBL" id="OLF16334.1"/>
    </source>
</evidence>
<dbReference type="SUPFAM" id="SSF51445">
    <property type="entry name" value="(Trans)glycosidases"/>
    <property type="match status" value="1"/>
</dbReference>
<protein>
    <recommendedName>
        <fullName evidence="6">GH84 domain-containing protein</fullName>
    </recommendedName>
</protein>
<evidence type="ECO:0000256" key="3">
    <source>
        <dbReference type="PROSITE-ProRule" id="PRU01353"/>
    </source>
</evidence>
<feature type="chain" id="PRO_5039207436" description="GH84 domain-containing protein" evidence="5">
    <location>
        <begin position="20"/>
        <end position="934"/>
    </location>
</feature>
<feature type="signal peptide" evidence="5">
    <location>
        <begin position="1"/>
        <end position="19"/>
    </location>
</feature>
<dbReference type="EMBL" id="MSIE01000030">
    <property type="protein sequence ID" value="OLF16334.1"/>
    <property type="molecule type" value="Genomic_DNA"/>
</dbReference>
<gene>
    <name evidence="7" type="ORF">BU204_17265</name>
</gene>
<reference evidence="7 8" key="1">
    <citation type="submission" date="2016-12" db="EMBL/GenBank/DDBJ databases">
        <title>The draft genome sequence of Actinophytocola sp. 11-183.</title>
        <authorList>
            <person name="Wang W."/>
            <person name="Yuan L."/>
        </authorList>
    </citation>
    <scope>NUCLEOTIDE SEQUENCE [LARGE SCALE GENOMIC DNA]</scope>
    <source>
        <strain evidence="7 8">11-183</strain>
    </source>
</reference>
<keyword evidence="5" id="KW-0732">Signal</keyword>
<evidence type="ECO:0000259" key="6">
    <source>
        <dbReference type="PROSITE" id="PS52009"/>
    </source>
</evidence>
<name>A0A1Q8CPP3_9PSEU</name>
<dbReference type="PANTHER" id="PTHR13170:SF16">
    <property type="entry name" value="PROTEIN O-GLCNACASE"/>
    <property type="match status" value="1"/>
</dbReference>
<keyword evidence="8" id="KW-1185">Reference proteome</keyword>
<dbReference type="Gene3D" id="3.20.20.80">
    <property type="entry name" value="Glycosidases"/>
    <property type="match status" value="1"/>
</dbReference>
<evidence type="ECO:0000256" key="5">
    <source>
        <dbReference type="SAM" id="SignalP"/>
    </source>
</evidence>
<comment type="similarity">
    <text evidence="3">Belongs to the glycosyl hydrolase 84 family.</text>
</comment>
<evidence type="ECO:0000256" key="4">
    <source>
        <dbReference type="SAM" id="MobiDB-lite"/>
    </source>
</evidence>
<dbReference type="PANTHER" id="PTHR13170">
    <property type="entry name" value="O-GLCNACASE"/>
    <property type="match status" value="1"/>
</dbReference>
<evidence type="ECO:0000256" key="2">
    <source>
        <dbReference type="ARBA" id="ARBA00023295"/>
    </source>
</evidence>
<dbReference type="PROSITE" id="PS52009">
    <property type="entry name" value="GH84"/>
    <property type="match status" value="1"/>
</dbReference>
<dbReference type="GO" id="GO:0015929">
    <property type="term" value="F:hexosaminidase activity"/>
    <property type="evidence" value="ECO:0007669"/>
    <property type="project" value="UniProtKB-ARBA"/>
</dbReference>
<dbReference type="OrthoDB" id="9760892at2"/>
<dbReference type="STRING" id="1912961.BU204_17265"/>
<dbReference type="InterPro" id="IPR051822">
    <property type="entry name" value="Glycosyl_Hydrolase_84"/>
</dbReference>
<dbReference type="InterPro" id="IPR011496">
    <property type="entry name" value="O-GlcNAcase_cat"/>
</dbReference>
<dbReference type="InterPro" id="IPR013783">
    <property type="entry name" value="Ig-like_fold"/>
</dbReference>
<dbReference type="InterPro" id="IPR017853">
    <property type="entry name" value="GH"/>
</dbReference>
<dbReference type="Proteomes" id="UP000185596">
    <property type="component" value="Unassembled WGS sequence"/>
</dbReference>
<dbReference type="GO" id="GO:0005975">
    <property type="term" value="P:carbohydrate metabolic process"/>
    <property type="evidence" value="ECO:0007669"/>
    <property type="project" value="UniProtKB-ARBA"/>
</dbReference>
<proteinExistence type="inferred from homology"/>
<comment type="caution">
    <text evidence="7">The sequence shown here is derived from an EMBL/GenBank/DDBJ whole genome shotgun (WGS) entry which is preliminary data.</text>
</comment>
<dbReference type="Gene3D" id="1.20.58.460">
    <property type="entry name" value="Hyaluronidase post-catalytic domain-like"/>
    <property type="match status" value="1"/>
</dbReference>
<dbReference type="Pfam" id="PF07555">
    <property type="entry name" value="NAGidase"/>
    <property type="match status" value="1"/>
</dbReference>
<dbReference type="Pfam" id="PF02838">
    <property type="entry name" value="Glyco_hydro_20b"/>
    <property type="match status" value="1"/>
</dbReference>
<evidence type="ECO:0000313" key="8">
    <source>
        <dbReference type="Proteomes" id="UP000185596"/>
    </source>
</evidence>
<feature type="domain" description="GH84" evidence="6">
    <location>
        <begin position="177"/>
        <end position="457"/>
    </location>
</feature>
<dbReference type="AlphaFoldDB" id="A0A1Q8CPP3"/>
<dbReference type="SUPFAM" id="SSF55545">
    <property type="entry name" value="beta-N-acetylhexosaminidase-like domain"/>
    <property type="match status" value="1"/>
</dbReference>
<dbReference type="Pfam" id="PF17957">
    <property type="entry name" value="Big_7"/>
    <property type="match status" value="1"/>
</dbReference>
<dbReference type="Pfam" id="PF21774">
    <property type="entry name" value="NagJ_C"/>
    <property type="match status" value="1"/>
</dbReference>
<feature type="region of interest" description="Disordered" evidence="4">
    <location>
        <begin position="25"/>
        <end position="47"/>
    </location>
</feature>
<sequence length="934" mass="98010">MRRVATAVLLFLLVLSGLAAPATATREAPDRLPVVSPTPRSMTSTGGEVVVPPRVRLVTGRHSDPAAVRETAALLRSAGATHVVRDQGPAARLTVFVGGPADHRSVPGADSSRVARLPSGGYLLAAAGNRRGWMLVVSGVDGAGQYHAVQTLRQVIRPRPGADALPGLVVLDWPELPFRGVVEGFYGTPWSQADRLRALDFQGRNKLNTYVYAPKDDPYHRELWRDPYPAARLGEFAQLTRRAARRHVEFVFSLSPGADVCYSGDDDFRLLTAKTQALYDVGVRSFALFFDDIAAQLHCPSDLERFGGDASPAAAAQAHLLDRFAREFLAPRRGTGPLLTVPTEYNGTAASVYKDRFAALVPPAVHVMWTGQQVISPTISDADVAAARARYAHPLVLWDNYPVNDAQPDRLYLGPLTGRGPRPAASGSAGLLANPMVQAEPSLPALTTVADYAWNPAGYDPDRSWRHALRTLGGRQVEALTAFADANRASPLDPASAPELSARVAAFETALAAGRPGSAAAPLARWFTALARARTALGTLSGALDGGAFVAAADPWLRKAEHYGTGGAAVVASLTAEHVGDLTTAWRERARFERSRAAAAEIPVTVAPGVVDPFLDRAGAAGRLVTLATPDPGTVIAPGSDVTLTAAVRSGDVPVTEVRYLVGGEVVGTATSAPYTAVWRAVPRRLARVVVEVTDATGAVVRSAPVDLTIGTPDHALLVYGDDGNPGTGGLAPGEEDVADRLAHLGFAVDPVLATEADPTDADGRALVLVSSTVASGDVAAKFRDVAVPAIAWEAFVFDDMGLAASAGEQFRADTVEFVRPPTPLSAGLAGPVRVYRQEGRVRWAVPAPGAIVAATMPGDPSRATVFGFERGAPLLSGLTAPARRVGLYLGDEGLLSGLVADASVSVFDAAVRWAVRQDDTRAKASSSSAMSPP</sequence>
<dbReference type="RefSeq" id="WP_075126716.1">
    <property type="nucleotide sequence ID" value="NZ_MSIE01000030.1"/>
</dbReference>
<dbReference type="InterPro" id="IPR029018">
    <property type="entry name" value="Hex-like_dom2"/>
</dbReference>
<dbReference type="InterPro" id="IPR015882">
    <property type="entry name" value="HEX_bac_N"/>
</dbReference>
<keyword evidence="1 3" id="KW-0378">Hydrolase</keyword>
<evidence type="ECO:0000256" key="1">
    <source>
        <dbReference type="ARBA" id="ARBA00022801"/>
    </source>
</evidence>
<feature type="active site" description="Proton donor" evidence="3">
    <location>
        <position position="292"/>
    </location>
</feature>
<dbReference type="Gene3D" id="3.30.379.10">
    <property type="entry name" value="Chitobiase/beta-hexosaminidase domain 2-like"/>
    <property type="match status" value="1"/>
</dbReference>
<organism evidence="7 8">
    <name type="scientific">Actinophytocola xanthii</name>
    <dbReference type="NCBI Taxonomy" id="1912961"/>
    <lineage>
        <taxon>Bacteria</taxon>
        <taxon>Bacillati</taxon>
        <taxon>Actinomycetota</taxon>
        <taxon>Actinomycetes</taxon>
        <taxon>Pseudonocardiales</taxon>
        <taxon>Pseudonocardiaceae</taxon>
    </lineage>
</organism>
<dbReference type="Gene3D" id="2.60.40.10">
    <property type="entry name" value="Immunoglobulins"/>
    <property type="match status" value="1"/>
</dbReference>
<accession>A0A1Q8CPP3</accession>
<keyword evidence="2 3" id="KW-0326">Glycosidase</keyword>